<comment type="catalytic activity">
    <reaction evidence="1">
        <text>ATP + protein L-histidine = ADP + protein N-phospho-L-histidine.</text>
        <dbReference type="EC" id="2.7.13.3"/>
    </reaction>
</comment>
<dbReference type="InterPro" id="IPR000700">
    <property type="entry name" value="PAS-assoc_C"/>
</dbReference>
<dbReference type="InterPro" id="IPR004358">
    <property type="entry name" value="Sig_transdc_His_kin-like_C"/>
</dbReference>
<evidence type="ECO:0000256" key="9">
    <source>
        <dbReference type="PROSITE-ProRule" id="PRU00169"/>
    </source>
</evidence>
<keyword evidence="14" id="KW-1185">Reference proteome</keyword>
<dbReference type="SUPFAM" id="SSF47384">
    <property type="entry name" value="Homodimeric domain of signal transducing histidine kinase"/>
    <property type="match status" value="1"/>
</dbReference>
<feature type="domain" description="Histidine kinase" evidence="10">
    <location>
        <begin position="649"/>
        <end position="871"/>
    </location>
</feature>
<dbReference type="Pfam" id="PF02518">
    <property type="entry name" value="HATPase_c"/>
    <property type="match status" value="1"/>
</dbReference>
<dbReference type="InterPro" id="IPR035965">
    <property type="entry name" value="PAS-like_dom_sf"/>
</dbReference>
<dbReference type="SMART" id="SM00091">
    <property type="entry name" value="PAS"/>
    <property type="match status" value="2"/>
</dbReference>
<dbReference type="InterPro" id="IPR036890">
    <property type="entry name" value="HATPase_C_sf"/>
</dbReference>
<evidence type="ECO:0000259" key="12">
    <source>
        <dbReference type="PROSITE" id="PS50113"/>
    </source>
</evidence>
<evidence type="ECO:0000259" key="10">
    <source>
        <dbReference type="PROSITE" id="PS50109"/>
    </source>
</evidence>
<evidence type="ECO:0000256" key="8">
    <source>
        <dbReference type="ARBA" id="ARBA00023012"/>
    </source>
</evidence>
<dbReference type="EC" id="2.7.13.3" evidence="2"/>
<dbReference type="Proteomes" id="UP000218366">
    <property type="component" value="Unassembled WGS sequence"/>
</dbReference>
<dbReference type="FunFam" id="3.30.450.20:FF:000099">
    <property type="entry name" value="Sensory box sensor histidine kinase"/>
    <property type="match status" value="1"/>
</dbReference>
<evidence type="ECO:0000259" key="11">
    <source>
        <dbReference type="PROSITE" id="PS50110"/>
    </source>
</evidence>
<dbReference type="Pfam" id="PF01590">
    <property type="entry name" value="GAF"/>
    <property type="match status" value="2"/>
</dbReference>
<dbReference type="SUPFAM" id="SSF55785">
    <property type="entry name" value="PYP-like sensor domain (PAS domain)"/>
    <property type="match status" value="2"/>
</dbReference>
<dbReference type="Pfam" id="PF00072">
    <property type="entry name" value="Response_reg"/>
    <property type="match status" value="1"/>
</dbReference>
<keyword evidence="5" id="KW-0547">Nucleotide-binding</keyword>
<dbReference type="GO" id="GO:0000155">
    <property type="term" value="F:phosphorelay sensor kinase activity"/>
    <property type="evidence" value="ECO:0007669"/>
    <property type="project" value="InterPro"/>
</dbReference>
<feature type="domain" description="PAC" evidence="12">
    <location>
        <begin position="389"/>
        <end position="441"/>
    </location>
</feature>
<dbReference type="Gene3D" id="3.30.565.10">
    <property type="entry name" value="Histidine kinase-like ATPase, C-terminal domain"/>
    <property type="match status" value="1"/>
</dbReference>
<dbReference type="SMART" id="SM00388">
    <property type="entry name" value="HisKA"/>
    <property type="match status" value="1"/>
</dbReference>
<dbReference type="NCBIfam" id="TIGR00229">
    <property type="entry name" value="sensory_box"/>
    <property type="match status" value="2"/>
</dbReference>
<dbReference type="EMBL" id="NWMW01000001">
    <property type="protein sequence ID" value="PCD02943.1"/>
    <property type="molecule type" value="Genomic_DNA"/>
</dbReference>
<dbReference type="InterPro" id="IPR001610">
    <property type="entry name" value="PAC"/>
</dbReference>
<dbReference type="InterPro" id="IPR000014">
    <property type="entry name" value="PAS"/>
</dbReference>
<dbReference type="Gene3D" id="1.10.287.130">
    <property type="match status" value="1"/>
</dbReference>
<evidence type="ECO:0000256" key="2">
    <source>
        <dbReference type="ARBA" id="ARBA00012438"/>
    </source>
</evidence>
<dbReference type="PROSITE" id="PS50109">
    <property type="entry name" value="HIS_KIN"/>
    <property type="match status" value="1"/>
</dbReference>
<comment type="caution">
    <text evidence="13">The sequence shown here is derived from an EMBL/GenBank/DDBJ whole genome shotgun (WGS) entry which is preliminary data.</text>
</comment>
<dbReference type="InterPro" id="IPR029016">
    <property type="entry name" value="GAF-like_dom_sf"/>
</dbReference>
<evidence type="ECO:0000256" key="5">
    <source>
        <dbReference type="ARBA" id="ARBA00022741"/>
    </source>
</evidence>
<dbReference type="GO" id="GO:0005524">
    <property type="term" value="F:ATP binding"/>
    <property type="evidence" value="ECO:0007669"/>
    <property type="project" value="UniProtKB-KW"/>
</dbReference>
<evidence type="ECO:0000256" key="7">
    <source>
        <dbReference type="ARBA" id="ARBA00022840"/>
    </source>
</evidence>
<dbReference type="Pfam" id="PF08447">
    <property type="entry name" value="PAS_3"/>
    <property type="match status" value="2"/>
</dbReference>
<dbReference type="PROSITE" id="PS50110">
    <property type="entry name" value="RESPONSE_REGULATORY"/>
    <property type="match status" value="1"/>
</dbReference>
<name>A0A2A4B175_9SPHN</name>
<keyword evidence="6" id="KW-0418">Kinase</keyword>
<dbReference type="CDD" id="cd00082">
    <property type="entry name" value="HisKA"/>
    <property type="match status" value="1"/>
</dbReference>
<dbReference type="PROSITE" id="PS50113">
    <property type="entry name" value="PAC"/>
    <property type="match status" value="2"/>
</dbReference>
<evidence type="ECO:0000256" key="6">
    <source>
        <dbReference type="ARBA" id="ARBA00022777"/>
    </source>
</evidence>
<dbReference type="InterPro" id="IPR036097">
    <property type="entry name" value="HisK_dim/P_sf"/>
</dbReference>
<organism evidence="13 14">
    <name type="scientific">Sphingomonas spermidinifaciens</name>
    <dbReference type="NCBI Taxonomy" id="1141889"/>
    <lineage>
        <taxon>Bacteria</taxon>
        <taxon>Pseudomonadati</taxon>
        <taxon>Pseudomonadota</taxon>
        <taxon>Alphaproteobacteria</taxon>
        <taxon>Sphingomonadales</taxon>
        <taxon>Sphingomonadaceae</taxon>
        <taxon>Sphingomonas</taxon>
    </lineage>
</organism>
<keyword evidence="8" id="KW-0902">Two-component regulatory system</keyword>
<dbReference type="SMART" id="SM00448">
    <property type="entry name" value="REC"/>
    <property type="match status" value="1"/>
</dbReference>
<proteinExistence type="predicted"/>
<dbReference type="InterPro" id="IPR001789">
    <property type="entry name" value="Sig_transdc_resp-reg_receiver"/>
</dbReference>
<dbReference type="InterPro" id="IPR003661">
    <property type="entry name" value="HisK_dim/P_dom"/>
</dbReference>
<dbReference type="SUPFAM" id="SSF55781">
    <property type="entry name" value="GAF domain-like"/>
    <property type="match status" value="2"/>
</dbReference>
<dbReference type="InterPro" id="IPR011006">
    <property type="entry name" value="CheY-like_superfamily"/>
</dbReference>
<keyword evidence="4" id="KW-0808">Transferase</keyword>
<dbReference type="PRINTS" id="PR00344">
    <property type="entry name" value="BCTRLSENSOR"/>
</dbReference>
<dbReference type="Gene3D" id="3.30.450.20">
    <property type="entry name" value="PAS domain"/>
    <property type="match status" value="2"/>
</dbReference>
<evidence type="ECO:0000313" key="14">
    <source>
        <dbReference type="Proteomes" id="UP000218366"/>
    </source>
</evidence>
<dbReference type="OrthoDB" id="9796100at2"/>
<dbReference type="CDD" id="cd18161">
    <property type="entry name" value="REC_hyHK_blue-like"/>
    <property type="match status" value="1"/>
</dbReference>
<dbReference type="PANTHER" id="PTHR43065:SF46">
    <property type="entry name" value="C4-DICARBOXYLATE TRANSPORT SENSOR PROTEIN DCTB"/>
    <property type="match status" value="1"/>
</dbReference>
<dbReference type="SUPFAM" id="SSF52172">
    <property type="entry name" value="CheY-like"/>
    <property type="match status" value="1"/>
</dbReference>
<feature type="modified residue" description="4-aspartylphosphate" evidence="9">
    <location>
        <position position="945"/>
    </location>
</feature>
<evidence type="ECO:0000256" key="1">
    <source>
        <dbReference type="ARBA" id="ARBA00000085"/>
    </source>
</evidence>
<dbReference type="Gene3D" id="3.40.50.2300">
    <property type="match status" value="1"/>
</dbReference>
<dbReference type="InterPro" id="IPR013655">
    <property type="entry name" value="PAS_fold_3"/>
</dbReference>
<protein>
    <recommendedName>
        <fullName evidence="2">histidine kinase</fullName>
        <ecNumber evidence="2">2.7.13.3</ecNumber>
    </recommendedName>
</protein>
<sequence length="1012" mass="109889">MSEPIETDAPEGRRRWNEPERIAALEAYDILDTPAEHDFDELAQLAADALEAPIALVSLVARDRQWFKAEVGLGARETPIGTSICVHALAGDGLMVVPDLSADPRFADNPFVTATGGIRFYAGAVLYGRSGAPLGTLCVIDHVARPDGLTPAQRRLLESLARQVVAQMELRRAIADARARREERLAIETRYQLAAQATTDAIWDWDLATDRVQWNAALEIAYGHKPEGNQTAGHWWLERIHPDDRDGVGTSIYAAIAGDDLNWSAEYRFERADGSYAPVYDRGSILRGSDGRAVRMIGAMLDLTERRAREAELRASNARFRAAVAAIDGYVWTNTPEGEMQGDQPGWHALTGQTEAEYRGYGWTAAVHPDDVPGSVAAWQAALASQSMYVHEHRVRTAAGEWRQFATRGVPLFDESGTLVEWVGIHTDVTERRAQQAALRESQAKLQFLDDLGSAIADASDADTIMATTTAMVARHMGVANCAYADMDADEDGFTIRGDGAAPGTDSIVGHYRLRDFGERAVATLRAGQPLVVADIAAELPEAAAATFAAIGVAATVCMPLVKGGRLTALMAVYDRVPHAWSSESLSLIAAVAERSWAHIERVRINGDLAELNASLEARVAERTRALLAAEEALRQAQKMEAVGQLTGGIAHDFNNLLTIVIGSVDIARRALAVGDAMRATRAMGNAQKGAERAAALTQRLLAFSRRQPLDPKPLDVGRLIGEMSDLIGRALGETVTLEVIGDPALWRVEADPNQLENAILNLAVNARDAMPGGGRLVIETRNAEVHEGDLSEVPPGDYVMVAVTDTGIGMPRETLARVFEPFFTTKEVGRGTGLGLSQVYGFVRQSGGQVKMFSQEHVGTTIRLYLPRFHGEDGVRDEEAVTAAPLPRRLDETIMVVEDDDDVRAYTVEVLRELGYRVLEAHDGTTALRLLERRDTAIDLLFTDVVMPGMSGSELVAKARAVKPALRVLYASGYTRNAIMQGGRLEPGIDLIAKPFTYEGLARKIRDVIEG</sequence>
<dbReference type="SMART" id="SM00387">
    <property type="entry name" value="HATPase_c"/>
    <property type="match status" value="1"/>
</dbReference>
<dbReference type="AlphaFoldDB" id="A0A2A4B175"/>
<dbReference type="PANTHER" id="PTHR43065">
    <property type="entry name" value="SENSOR HISTIDINE KINASE"/>
    <property type="match status" value="1"/>
</dbReference>
<dbReference type="CDD" id="cd00130">
    <property type="entry name" value="PAS"/>
    <property type="match status" value="2"/>
</dbReference>
<dbReference type="InterPro" id="IPR005467">
    <property type="entry name" value="His_kinase_dom"/>
</dbReference>
<dbReference type="SMART" id="SM00065">
    <property type="entry name" value="GAF"/>
    <property type="match status" value="2"/>
</dbReference>
<accession>A0A2A4B175</accession>
<keyword evidence="7" id="KW-0067">ATP-binding</keyword>
<keyword evidence="3 9" id="KW-0597">Phosphoprotein</keyword>
<dbReference type="InterPro" id="IPR003594">
    <property type="entry name" value="HATPase_dom"/>
</dbReference>
<reference evidence="13 14" key="1">
    <citation type="submission" date="2017-09" db="EMBL/GenBank/DDBJ databases">
        <title>Sphingomonas spermidinifaciens 9NM-10, whole genome shotgun sequence.</title>
        <authorList>
            <person name="Feng G."/>
            <person name="Zhu H."/>
        </authorList>
    </citation>
    <scope>NUCLEOTIDE SEQUENCE [LARGE SCALE GENOMIC DNA]</scope>
    <source>
        <strain evidence="13 14">9NM-10</strain>
    </source>
</reference>
<evidence type="ECO:0000256" key="3">
    <source>
        <dbReference type="ARBA" id="ARBA00022553"/>
    </source>
</evidence>
<dbReference type="RefSeq" id="WP_096341344.1">
    <property type="nucleotide sequence ID" value="NZ_NWMW01000001.1"/>
</dbReference>
<dbReference type="SUPFAM" id="SSF55874">
    <property type="entry name" value="ATPase domain of HSP90 chaperone/DNA topoisomerase II/histidine kinase"/>
    <property type="match status" value="1"/>
</dbReference>
<feature type="domain" description="Response regulatory" evidence="11">
    <location>
        <begin position="894"/>
        <end position="1010"/>
    </location>
</feature>
<gene>
    <name evidence="13" type="ORF">COC42_00415</name>
</gene>
<evidence type="ECO:0000256" key="4">
    <source>
        <dbReference type="ARBA" id="ARBA00022679"/>
    </source>
</evidence>
<dbReference type="Gene3D" id="3.30.450.40">
    <property type="match status" value="2"/>
</dbReference>
<feature type="domain" description="PAC" evidence="12">
    <location>
        <begin position="263"/>
        <end position="315"/>
    </location>
</feature>
<dbReference type="InterPro" id="IPR003018">
    <property type="entry name" value="GAF"/>
</dbReference>
<dbReference type="SMART" id="SM00086">
    <property type="entry name" value="PAC"/>
    <property type="match status" value="2"/>
</dbReference>
<evidence type="ECO:0000313" key="13">
    <source>
        <dbReference type="EMBL" id="PCD02943.1"/>
    </source>
</evidence>